<protein>
    <submittedName>
        <fullName evidence="2">Uncharacterized protein</fullName>
    </submittedName>
</protein>
<gene>
    <name evidence="2" type="ORF">UFOVP366_29</name>
</gene>
<evidence type="ECO:0000313" key="2">
    <source>
        <dbReference type="EMBL" id="CAB5222827.1"/>
    </source>
</evidence>
<accession>A0A6J7WYH1</accession>
<dbReference type="EMBL" id="LR798308">
    <property type="protein sequence ID" value="CAB5222827.1"/>
    <property type="molecule type" value="Genomic_DNA"/>
</dbReference>
<feature type="region of interest" description="Disordered" evidence="1">
    <location>
        <begin position="57"/>
        <end position="84"/>
    </location>
</feature>
<proteinExistence type="predicted"/>
<reference evidence="2" key="1">
    <citation type="submission" date="2020-05" db="EMBL/GenBank/DDBJ databases">
        <authorList>
            <person name="Chiriac C."/>
            <person name="Salcher M."/>
            <person name="Ghai R."/>
            <person name="Kavagutti S V."/>
        </authorList>
    </citation>
    <scope>NUCLEOTIDE SEQUENCE</scope>
</reference>
<sequence>MEAVVVAVVTGVFAVLAILVEKGRKENKRDHGNVMDRLDLVSSEIRKDIRQVRYELNDHANGPAHNTKPVVPAKIPLKKRPKAG</sequence>
<evidence type="ECO:0000256" key="1">
    <source>
        <dbReference type="SAM" id="MobiDB-lite"/>
    </source>
</evidence>
<organism evidence="2">
    <name type="scientific">uncultured Caudovirales phage</name>
    <dbReference type="NCBI Taxonomy" id="2100421"/>
    <lineage>
        <taxon>Viruses</taxon>
        <taxon>Duplodnaviria</taxon>
        <taxon>Heunggongvirae</taxon>
        <taxon>Uroviricota</taxon>
        <taxon>Caudoviricetes</taxon>
        <taxon>Peduoviridae</taxon>
        <taxon>Maltschvirus</taxon>
        <taxon>Maltschvirus maltsch</taxon>
    </lineage>
</organism>
<name>A0A6J7WYH1_9CAUD</name>